<dbReference type="Proteomes" id="UP000430670">
    <property type="component" value="Unassembled WGS sequence"/>
</dbReference>
<protein>
    <submittedName>
        <fullName evidence="6">DUF1232 domain-containing protein</fullName>
    </submittedName>
</protein>
<evidence type="ECO:0000256" key="3">
    <source>
        <dbReference type="ARBA" id="ARBA00022989"/>
    </source>
</evidence>
<accession>A0A6I3SND9</accession>
<evidence type="ECO:0000313" key="6">
    <source>
        <dbReference type="EMBL" id="MTV50225.1"/>
    </source>
</evidence>
<comment type="subcellular location">
    <subcellularLocation>
        <location evidence="1">Endomembrane system</location>
        <topology evidence="1">Multi-pass membrane protein</topology>
    </subcellularLocation>
</comment>
<dbReference type="InterPro" id="IPR010652">
    <property type="entry name" value="DUF1232"/>
</dbReference>
<keyword evidence="4" id="KW-0472">Membrane</keyword>
<dbReference type="AlphaFoldDB" id="A0A6I3SND9"/>
<dbReference type="OrthoDB" id="1930546at2"/>
<dbReference type="Pfam" id="PF06803">
    <property type="entry name" value="DUF1232"/>
    <property type="match status" value="1"/>
</dbReference>
<organism evidence="6 7">
    <name type="scientific">Heliobacterium mobile</name>
    <name type="common">Heliobacillus mobilis</name>
    <dbReference type="NCBI Taxonomy" id="28064"/>
    <lineage>
        <taxon>Bacteria</taxon>
        <taxon>Bacillati</taxon>
        <taxon>Bacillota</taxon>
        <taxon>Clostridia</taxon>
        <taxon>Eubacteriales</taxon>
        <taxon>Heliobacteriaceae</taxon>
        <taxon>Heliobacterium</taxon>
    </lineage>
</organism>
<evidence type="ECO:0000256" key="2">
    <source>
        <dbReference type="ARBA" id="ARBA00022692"/>
    </source>
</evidence>
<dbReference type="EMBL" id="WNKU01000021">
    <property type="protein sequence ID" value="MTV50225.1"/>
    <property type="molecule type" value="Genomic_DNA"/>
</dbReference>
<keyword evidence="7" id="KW-1185">Reference proteome</keyword>
<evidence type="ECO:0000256" key="4">
    <source>
        <dbReference type="ARBA" id="ARBA00023136"/>
    </source>
</evidence>
<gene>
    <name evidence="6" type="ORF">GJ688_14710</name>
</gene>
<reference evidence="6 7" key="1">
    <citation type="submission" date="2019-11" db="EMBL/GenBank/DDBJ databases">
        <title>Whole-genome sequence of a the green, strictly anaerobic photosynthetic bacterium Heliobacillus mobilis DSM 6151.</title>
        <authorList>
            <person name="Kyndt J.A."/>
            <person name="Meyer T.E."/>
        </authorList>
    </citation>
    <scope>NUCLEOTIDE SEQUENCE [LARGE SCALE GENOMIC DNA]</scope>
    <source>
        <strain evidence="6 7">DSM 6151</strain>
    </source>
</reference>
<proteinExistence type="predicted"/>
<evidence type="ECO:0000259" key="5">
    <source>
        <dbReference type="Pfam" id="PF06803"/>
    </source>
</evidence>
<keyword evidence="3" id="KW-1133">Transmembrane helix</keyword>
<evidence type="ECO:0000256" key="1">
    <source>
        <dbReference type="ARBA" id="ARBA00004127"/>
    </source>
</evidence>
<keyword evidence="2" id="KW-0812">Transmembrane</keyword>
<feature type="domain" description="DUF1232" evidence="5">
    <location>
        <begin position="32"/>
        <end position="64"/>
    </location>
</feature>
<dbReference type="GO" id="GO:0012505">
    <property type="term" value="C:endomembrane system"/>
    <property type="evidence" value="ECO:0007669"/>
    <property type="project" value="UniProtKB-SubCell"/>
</dbReference>
<comment type="caution">
    <text evidence="6">The sequence shown here is derived from an EMBL/GenBank/DDBJ whole genome shotgun (WGS) entry which is preliminary data.</text>
</comment>
<sequence>MRLLLNLPRSGRLVYGLLRDGRVPLINKALFTGLGLLYLIWPLDVLPDMIPLIGELDDLTIILFLVDRFVASAPNYVVQEYLDRFQ</sequence>
<evidence type="ECO:0000313" key="7">
    <source>
        <dbReference type="Proteomes" id="UP000430670"/>
    </source>
</evidence>
<name>A0A6I3SND9_HELMO</name>